<dbReference type="InterPro" id="IPR024033">
    <property type="entry name" value="OXTCase_su_AllG_h-dom"/>
</dbReference>
<dbReference type="AlphaFoldDB" id="A0A8X8GE85"/>
<accession>A0A8X8GE85</accession>
<reference evidence="2" key="1">
    <citation type="submission" date="2021-07" db="EMBL/GenBank/DDBJ databases">
        <authorList>
            <person name="Fernandez M."/>
            <person name="Pereira P."/>
            <person name="Torres Tejerizo G.A."/>
            <person name="Gonzalez P."/>
            <person name="Agostini E."/>
        </authorList>
    </citation>
    <scope>NUCLEOTIDE SEQUENCE</scope>
    <source>
        <strain evidence="2">SFC 500-1A</strain>
    </source>
</reference>
<name>A0A8X8GE85_ACIGI</name>
<keyword evidence="1" id="KW-1133">Transmembrane helix</keyword>
<dbReference type="EMBL" id="JAHWXT010000005">
    <property type="protein sequence ID" value="MCF0265754.1"/>
    <property type="molecule type" value="Genomic_DNA"/>
</dbReference>
<evidence type="ECO:0000313" key="2">
    <source>
        <dbReference type="EMBL" id="MCF0265754.1"/>
    </source>
</evidence>
<organism evidence="2 3">
    <name type="scientific">Acinetobacter guillouiae</name>
    <name type="common">Acinetobacter genomosp. 11</name>
    <dbReference type="NCBI Taxonomy" id="106649"/>
    <lineage>
        <taxon>Bacteria</taxon>
        <taxon>Pseudomonadati</taxon>
        <taxon>Pseudomonadota</taxon>
        <taxon>Gammaproteobacteria</taxon>
        <taxon>Moraxellales</taxon>
        <taxon>Moraxellaceae</taxon>
        <taxon>Acinetobacter</taxon>
    </lineage>
</organism>
<sequence length="396" mass="44053">MSNFETSEIYQKISTVEPMWNKLVRLKDIYPEQKKLLLHAGPSFQNFQEIPEAVRNSLAIAILFEGWAKNKEEALILLEQDQVKISPAQDFDAVVPLAGVISPSMYLLQIENVQNAQDKTYAVLNEGMQWCTRLGIFDEKVIEHLNWLHGEFSEWLTKIISYNPILLSPILQKSLKQGDDGHGRTYAGSGLIADTILDIADKNQIQTSQKIYDFLYGSVAFALNFWMAAALLILKTGQLSKDKQLIVKAGGNGIRFGYALSNHPKRWICVTAPDIKGNKEEIYSKQQALGTLGDSAVVDILGLGGQALDIAKISAENLIAFLPNDFATRMYAFTLMPIDFLGQRFGLVDLDKIQKNKKAPLILLGMISKNGLYGRIGGGVATLTEDMFNHLEISDV</sequence>
<evidence type="ECO:0000256" key="1">
    <source>
        <dbReference type="SAM" id="Phobius"/>
    </source>
</evidence>
<keyword evidence="1" id="KW-0812">Transmembrane</keyword>
<keyword evidence="1" id="KW-0472">Membrane</keyword>
<dbReference type="Pfam" id="PF06545">
    <property type="entry name" value="AllG"/>
    <property type="match status" value="1"/>
</dbReference>
<proteinExistence type="predicted"/>
<feature type="transmembrane region" description="Helical" evidence="1">
    <location>
        <begin position="214"/>
        <end position="234"/>
    </location>
</feature>
<dbReference type="RefSeq" id="WP_234623809.1">
    <property type="nucleotide sequence ID" value="NZ_JAHWXT010000005.1"/>
</dbReference>
<comment type="caution">
    <text evidence="2">The sequence shown here is derived from an EMBL/GenBank/DDBJ whole genome shotgun (WGS) entry which is preliminary data.</text>
</comment>
<dbReference type="InterPro" id="IPR009499">
    <property type="entry name" value="AllG-like"/>
</dbReference>
<protein>
    <submittedName>
        <fullName evidence="2">DUF1116 domain-containing protein</fullName>
    </submittedName>
</protein>
<dbReference type="Proteomes" id="UP000887320">
    <property type="component" value="Unassembled WGS sequence"/>
</dbReference>
<dbReference type="Gene3D" id="3.90.1700.10">
    <property type="entry name" value="v583 domain like"/>
    <property type="match status" value="1"/>
</dbReference>
<gene>
    <name evidence="2" type="ORF">KW868_15000</name>
</gene>
<dbReference type="Gene3D" id="3.90.1710.10">
    <property type="entry name" value="Enterococcus faecalis V583 domain"/>
    <property type="match status" value="1"/>
</dbReference>
<dbReference type="Gene3D" id="1.10.10.660">
    <property type="entry name" value="conserved protein of unknown function from Enterococcus faecalis V583"/>
    <property type="match status" value="1"/>
</dbReference>
<evidence type="ECO:0000313" key="3">
    <source>
        <dbReference type="Proteomes" id="UP000887320"/>
    </source>
</evidence>